<proteinExistence type="predicted"/>
<dbReference type="Proteomes" id="UP000789570">
    <property type="component" value="Unassembled WGS sequence"/>
</dbReference>
<feature type="non-terminal residue" evidence="1">
    <location>
        <position position="86"/>
    </location>
</feature>
<keyword evidence="2" id="KW-1185">Reference proteome</keyword>
<dbReference type="EMBL" id="CAJVPQ010011324">
    <property type="protein sequence ID" value="CAG8726664.1"/>
    <property type="molecule type" value="Genomic_DNA"/>
</dbReference>
<accession>A0A9N9ND67</accession>
<protein>
    <submittedName>
        <fullName evidence="1">2394_t:CDS:1</fullName>
    </submittedName>
</protein>
<name>A0A9N9ND67_9GLOM</name>
<dbReference type="OrthoDB" id="2441332at2759"/>
<comment type="caution">
    <text evidence="1">The sequence shown here is derived from an EMBL/GenBank/DDBJ whole genome shotgun (WGS) entry which is preliminary data.</text>
</comment>
<reference evidence="1" key="1">
    <citation type="submission" date="2021-06" db="EMBL/GenBank/DDBJ databases">
        <authorList>
            <person name="Kallberg Y."/>
            <person name="Tangrot J."/>
            <person name="Rosling A."/>
        </authorList>
    </citation>
    <scope>NUCLEOTIDE SEQUENCE</scope>
    <source>
        <strain evidence="1">UK204</strain>
    </source>
</reference>
<dbReference type="AlphaFoldDB" id="A0A9N9ND67"/>
<evidence type="ECO:0000313" key="1">
    <source>
        <dbReference type="EMBL" id="CAG8726664.1"/>
    </source>
</evidence>
<gene>
    <name evidence="1" type="ORF">FCALED_LOCUS14711</name>
</gene>
<sequence>MSLANASIKIDSNSKGHRLDFMFIIDFHGYNKFEIIFGFFKSPSKVNLQLVNVDLVDLEILIKDLLDDIYNKRVELKIVIFEIHSF</sequence>
<evidence type="ECO:0000313" key="2">
    <source>
        <dbReference type="Proteomes" id="UP000789570"/>
    </source>
</evidence>
<organism evidence="1 2">
    <name type="scientific">Funneliformis caledonium</name>
    <dbReference type="NCBI Taxonomy" id="1117310"/>
    <lineage>
        <taxon>Eukaryota</taxon>
        <taxon>Fungi</taxon>
        <taxon>Fungi incertae sedis</taxon>
        <taxon>Mucoromycota</taxon>
        <taxon>Glomeromycotina</taxon>
        <taxon>Glomeromycetes</taxon>
        <taxon>Glomerales</taxon>
        <taxon>Glomeraceae</taxon>
        <taxon>Funneliformis</taxon>
    </lineage>
</organism>